<feature type="transmembrane region" description="Helical" evidence="8">
    <location>
        <begin position="748"/>
        <end position="767"/>
    </location>
</feature>
<dbReference type="PANTHER" id="PTHR46022">
    <property type="entry name" value="PROTEIN PATCHED"/>
    <property type="match status" value="1"/>
</dbReference>
<dbReference type="Proteomes" id="UP000230066">
    <property type="component" value="Unassembled WGS sequence"/>
</dbReference>
<feature type="transmembrane region" description="Helical" evidence="8">
    <location>
        <begin position="1594"/>
        <end position="1613"/>
    </location>
</feature>
<reference evidence="10" key="1">
    <citation type="submission" date="2019-03" db="EMBL/GenBank/DDBJ databases">
        <title>Improved annotation for the trematode Fasciola hepatica.</title>
        <authorList>
            <person name="Choi Y.-J."/>
            <person name="Martin J."/>
            <person name="Mitreva M."/>
        </authorList>
    </citation>
    <scope>NUCLEOTIDE SEQUENCE [LARGE SCALE GENOMIC DNA]</scope>
</reference>
<comment type="subcellular location">
    <subcellularLocation>
        <location evidence="1">Membrane</location>
        <topology evidence="1">Multi-pass membrane protein</topology>
    </subcellularLocation>
</comment>
<dbReference type="SUPFAM" id="SSF82866">
    <property type="entry name" value="Multidrug efflux transporter AcrB transmembrane domain"/>
    <property type="match status" value="1"/>
</dbReference>
<feature type="region of interest" description="Disordered" evidence="7">
    <location>
        <begin position="2081"/>
        <end position="2130"/>
    </location>
</feature>
<evidence type="ECO:0000256" key="5">
    <source>
        <dbReference type="ARBA" id="ARBA00023136"/>
    </source>
</evidence>
<dbReference type="GO" id="GO:0005886">
    <property type="term" value="C:plasma membrane"/>
    <property type="evidence" value="ECO:0007669"/>
    <property type="project" value="TreeGrafter"/>
</dbReference>
<keyword evidence="3 8" id="KW-0812">Transmembrane</keyword>
<evidence type="ECO:0000256" key="8">
    <source>
        <dbReference type="SAM" id="Phobius"/>
    </source>
</evidence>
<feature type="transmembrane region" description="Helical" evidence="8">
    <location>
        <begin position="595"/>
        <end position="619"/>
    </location>
</feature>
<feature type="compositionally biased region" description="Polar residues" evidence="7">
    <location>
        <begin position="1872"/>
        <end position="1894"/>
    </location>
</feature>
<evidence type="ECO:0000259" key="9">
    <source>
        <dbReference type="PROSITE" id="PS50156"/>
    </source>
</evidence>
<feature type="region of interest" description="Disordered" evidence="7">
    <location>
        <begin position="226"/>
        <end position="265"/>
    </location>
</feature>
<feature type="transmembrane region" description="Helical" evidence="8">
    <location>
        <begin position="568"/>
        <end position="586"/>
    </location>
</feature>
<evidence type="ECO:0000256" key="2">
    <source>
        <dbReference type="ARBA" id="ARBA00005585"/>
    </source>
</evidence>
<dbReference type="InterPro" id="IPR053958">
    <property type="entry name" value="HMGCR/SNAP/NPC1-like_SSD"/>
</dbReference>
<proteinExistence type="inferred from homology"/>
<feature type="transmembrane region" description="Helical" evidence="8">
    <location>
        <begin position="625"/>
        <end position="646"/>
    </location>
</feature>
<comment type="similarity">
    <text evidence="2">Belongs to the patched family.</text>
</comment>
<accession>A0A4E0RLY8</accession>
<evidence type="ECO:0000256" key="4">
    <source>
        <dbReference type="ARBA" id="ARBA00022989"/>
    </source>
</evidence>
<organism evidence="10 11">
    <name type="scientific">Fasciola hepatica</name>
    <name type="common">Liver fluke</name>
    <dbReference type="NCBI Taxonomy" id="6192"/>
    <lineage>
        <taxon>Eukaryota</taxon>
        <taxon>Metazoa</taxon>
        <taxon>Spiralia</taxon>
        <taxon>Lophotrochozoa</taxon>
        <taxon>Platyhelminthes</taxon>
        <taxon>Trematoda</taxon>
        <taxon>Digenea</taxon>
        <taxon>Plagiorchiida</taxon>
        <taxon>Echinostomata</taxon>
        <taxon>Echinostomatoidea</taxon>
        <taxon>Fasciolidae</taxon>
        <taxon>Fasciola</taxon>
    </lineage>
</organism>
<dbReference type="GO" id="GO:0005119">
    <property type="term" value="F:smoothened binding"/>
    <property type="evidence" value="ECO:0007669"/>
    <property type="project" value="TreeGrafter"/>
</dbReference>
<feature type="region of interest" description="Disordered" evidence="7">
    <location>
        <begin position="1723"/>
        <end position="1750"/>
    </location>
</feature>
<feature type="transmembrane region" description="Helical" evidence="8">
    <location>
        <begin position="1410"/>
        <end position="1432"/>
    </location>
</feature>
<evidence type="ECO:0000313" key="11">
    <source>
        <dbReference type="Proteomes" id="UP000230066"/>
    </source>
</evidence>
<dbReference type="GO" id="GO:0008158">
    <property type="term" value="F:hedgehog receptor activity"/>
    <property type="evidence" value="ECO:0007669"/>
    <property type="project" value="TreeGrafter"/>
</dbReference>
<feature type="region of interest" description="Disordered" evidence="7">
    <location>
        <begin position="1677"/>
        <end position="1702"/>
    </location>
</feature>
<dbReference type="PROSITE" id="PS50156">
    <property type="entry name" value="SSD"/>
    <property type="match status" value="1"/>
</dbReference>
<feature type="transmembrane region" description="Helical" evidence="8">
    <location>
        <begin position="1619"/>
        <end position="1646"/>
    </location>
</feature>
<protein>
    <submittedName>
        <fullName evidence="10">Protein patched 1</fullName>
    </submittedName>
</protein>
<feature type="compositionally biased region" description="Low complexity" evidence="7">
    <location>
        <begin position="1530"/>
        <end position="1540"/>
    </location>
</feature>
<feature type="compositionally biased region" description="Basic residues" evidence="7">
    <location>
        <begin position="2051"/>
        <end position="2060"/>
    </location>
</feature>
<feature type="compositionally biased region" description="Low complexity" evidence="7">
    <location>
        <begin position="253"/>
        <end position="265"/>
    </location>
</feature>
<feature type="region of interest" description="Disordered" evidence="7">
    <location>
        <begin position="971"/>
        <end position="991"/>
    </location>
</feature>
<evidence type="ECO:0000256" key="3">
    <source>
        <dbReference type="ARBA" id="ARBA00022692"/>
    </source>
</evidence>
<dbReference type="InterPro" id="IPR000731">
    <property type="entry name" value="SSD"/>
</dbReference>
<dbReference type="GO" id="GO:0097108">
    <property type="term" value="F:hedgehog family protein binding"/>
    <property type="evidence" value="ECO:0007669"/>
    <property type="project" value="TreeGrafter"/>
</dbReference>
<evidence type="ECO:0000256" key="7">
    <source>
        <dbReference type="SAM" id="MobiDB-lite"/>
    </source>
</evidence>
<feature type="compositionally biased region" description="Polar residues" evidence="7">
    <location>
        <begin position="974"/>
        <end position="989"/>
    </location>
</feature>
<dbReference type="PANTHER" id="PTHR46022:SF1">
    <property type="entry name" value="PROTEIN PATCHED"/>
    <property type="match status" value="1"/>
</dbReference>
<keyword evidence="5 8" id="KW-0472">Membrane</keyword>
<evidence type="ECO:0000256" key="1">
    <source>
        <dbReference type="ARBA" id="ARBA00004141"/>
    </source>
</evidence>
<keyword evidence="4 8" id="KW-1133">Transmembrane helix</keyword>
<gene>
    <name evidence="10" type="ORF">D915_000619</name>
</gene>
<name>A0A4E0RLY8_FASHE</name>
<feature type="domain" description="SSD" evidence="9">
    <location>
        <begin position="564"/>
        <end position="767"/>
    </location>
</feature>
<feature type="compositionally biased region" description="Low complexity" evidence="7">
    <location>
        <begin position="1852"/>
        <end position="1871"/>
    </location>
</feature>
<dbReference type="Gene3D" id="1.20.1640.10">
    <property type="entry name" value="Multidrug efflux transporter AcrB transmembrane domain"/>
    <property type="match status" value="1"/>
</dbReference>
<feature type="transmembrane region" description="Helical" evidence="8">
    <location>
        <begin position="1021"/>
        <end position="1046"/>
    </location>
</feature>
<sequence>MELRPHVESENAFDLIHVHSKKYDGVNDFHTPSAHGARRTGLMNKKPRVGSHCTVKSTLHTMLASSLCCTTMRLWWRSKFAWFEDFLHMHQWKVLSTVLLLVLFCLGLKMVTVDTDFDKLWVEESDRLISEWSYLAQALKRVSSQSAYTDQHYFGHDARRSRMLLRMNGARAPLSPIIDSGDPLSSGYGTGNNIPGLPVPSNSGPFVNSLPGREFMGTMETILQSAVRSSDPDYRPVNDRDSATFDSVETDDPPTVSSSSSTTDSQLLNPQALLDHMEFLIKVRRLQITVGSAKWSFKDLCQRATLPFGSEMHPIQAYLDMIIPCLIITPLDCFWEGAKVLGPEEATWVPWLGERTLIQWPHLDPVGLLQELRAHYGNHSHHVVDSLIAQFRAAGINHGYLNRTCLDPTDPACPVSAPNYRGKPPNVVEVLSGGCPGFAANVLHWPEEIIVGGRQHADTSTENRNHNSDQSVPPVLVRASALQSLILLRSPRDLYEAVRHSDPYKHEGWTLADAQHVLDEWRRNLRRLVMEHNVGMQPDSTWHFYAFTDNSLRDLLRELTLRLGPIKVVGSVLLVFLYGLVCLLGWRDPVRSQCWLALAGLLVAALSAVAGLGICAVFGLPFNVLTIQVLPFLLMGLGVDGVFTLTTCHDCCVARRATCSPSNTNASKSSSLTQWASNSSITTCSSGSTRTSSTYYSSLSSSNPYTAPVLAQHGPSLLYGTVAVAAAFFSAAYIPIPLMRQFCLQAGILVIVQSVAVFILFPVLLQFDGIRRSQRRLDILCCLRHPSAIDTTTTSLLHPVSHPFYTAAARTAHSARPMRHTERRSTRNPAATVSPPPQMCAAEAGAAHVHSQRGTNVIGTPVLVTAPSPSIQVSVVNHLTPLTGGHVTDITCSSVGGLDHACGLGSSHTVRATVTVQGLSESPQTATTTTTSSTNTHLITTKLGSDSDVPGSVRLKKCFPATMHVRAETPDLDTGSQTSVHNRASSSCPPATAHTVVNRISPAKHPSRPSSPLLVRFSRRLALLLTYHWSVQAVIFVLGSSLLIVAGCIWRYCLHLGLDWATLTPMDTVEYGFVKASEKAFGLYNFQLVARGTDLPGSRAAPIPSVPIPPTSSSSARFGQIAPASANHRLLHLGTGSSGRLDSSASISSSPGGLIRSGTNMATVGRGIDFPIQQRRLHHLYARLLKLPGVMLAGRQVWLAMMRDWLQHVQDAFDADRALGQITDQGEWTANATELGVLGLRLIVQTDRGPELGRIKTGRLVHGGIVDPPAFYVLLRVWRTYDALNFSSLACVIHPEPTPLPLGHVAVLGPGRPSDLYALPPAEPIEFVQTNFYAHGIRGTGVQLQLVQNVRHLTESATMQGVPAFPIGVPFTFAEHYLYLLNETGIAFGIYISVLLVTGLVLFSSPIIVLLLVSVGAGGGVSAAICGLYLLGLELNPISTGLLLFSGGLGARLAAGFLGAWPDLHNWNRVGRSPAGNAKFCLCRRPDCTSVLSTQYCAVLGVSQMASFPTPEPSVVKDQPQISADHSVNSCGSSKTSEGSSSRDRQPIHGPLPPESSSFAPTGRLDLGRGRMAQRRQCARSELVCLMRNQLSPALHTTVGLILALALLAAARVQFIANYFFYLIAFVSVICLLNTIFLIPIVYYWLHPFKEAAFYGDYYLPNPTLTRTSVEPRPRKIISGSYEPRSAQPVGSTRTKTEPSVIPNPVVFPSSVSASSLSSSGGSASSSSSSSSSHSCHSPNPNNQSSSSSALLPGIVSDAQQASLYTQSHSDAVTDRNAYDKSRASFAQSTSELCELYGVRLRDVTQSLHHNLDWLDRATAAALVAATAAAVASASSSTSSPRHSRPQPPSRPASLSTISEEPSHSSSTVSLNRISPSNGADANSNSNPSNQTAGSSLITATVAPDIEDTTDRLSATRPSNSFDAGQLLTQDFAPKMDVLHEKRNVEDNLPAIPTGLSNPCLTYSARNLFSRLSYKTEISPPPSYSSVVNLHPADVSAHADIIPAETRHEMSSQYATKTSSLSSYPCPNPPVRSTPYEYRESPEPVDDDRPSRRKSSRFHSSHPVYPTTLRTSPQVRLELHHHHHHHHYASASTGDTGRDEENDPHHHHHHHHHHQRQHSSTGSQTPRTAP</sequence>
<evidence type="ECO:0000313" key="10">
    <source>
        <dbReference type="EMBL" id="THD28493.1"/>
    </source>
</evidence>
<evidence type="ECO:0000256" key="6">
    <source>
        <dbReference type="ARBA" id="ARBA00023180"/>
    </source>
</evidence>
<comment type="caution">
    <text evidence="10">The sequence shown here is derived from an EMBL/GenBank/DDBJ whole genome shotgun (WGS) entry which is preliminary data.</text>
</comment>
<feature type="compositionally biased region" description="Polar residues" evidence="7">
    <location>
        <begin position="2011"/>
        <end position="2025"/>
    </location>
</feature>
<feature type="compositionally biased region" description="Basic residues" evidence="7">
    <location>
        <begin position="2105"/>
        <end position="2117"/>
    </location>
</feature>
<feature type="transmembrane region" description="Helical" evidence="8">
    <location>
        <begin position="717"/>
        <end position="736"/>
    </location>
</feature>
<dbReference type="Pfam" id="PF12349">
    <property type="entry name" value="Sterol-sensing"/>
    <property type="match status" value="2"/>
</dbReference>
<feature type="region of interest" description="Disordered" evidence="7">
    <location>
        <begin position="811"/>
        <end position="836"/>
    </location>
</feature>
<feature type="region of interest" description="Disordered" evidence="7">
    <location>
        <begin position="2008"/>
        <end position="2069"/>
    </location>
</feature>
<feature type="region of interest" description="Disordered" evidence="7">
    <location>
        <begin position="1833"/>
        <end position="1894"/>
    </location>
</feature>
<keyword evidence="11" id="KW-1185">Reference proteome</keyword>
<dbReference type="EMBL" id="JXXN02000137">
    <property type="protein sequence ID" value="THD28493.1"/>
    <property type="molecule type" value="Genomic_DNA"/>
</dbReference>
<feature type="compositionally biased region" description="Polar residues" evidence="7">
    <location>
        <begin position="2118"/>
        <end position="2130"/>
    </location>
</feature>
<dbReference type="GO" id="GO:0045879">
    <property type="term" value="P:negative regulation of smoothened signaling pathway"/>
    <property type="evidence" value="ECO:0007669"/>
    <property type="project" value="TreeGrafter"/>
</dbReference>
<feature type="transmembrane region" description="Helical" evidence="8">
    <location>
        <begin position="1385"/>
        <end position="1403"/>
    </location>
</feature>
<feature type="compositionally biased region" description="Basic and acidic residues" evidence="7">
    <location>
        <begin position="2037"/>
        <end position="2050"/>
    </location>
</feature>
<feature type="compositionally biased region" description="Basic and acidic residues" evidence="7">
    <location>
        <begin position="230"/>
        <end position="243"/>
    </location>
</feature>
<keyword evidence="6" id="KW-0325">Glycoprotein</keyword>
<feature type="region of interest" description="Disordered" evidence="7">
    <location>
        <begin position="1524"/>
        <end position="1562"/>
    </location>
</feature>